<dbReference type="Proteomes" id="UP000808349">
    <property type="component" value="Unassembled WGS sequence"/>
</dbReference>
<name>A0A9D7SAL4_9BACT</name>
<comment type="subcellular location">
    <subcellularLocation>
        <location evidence="1">Membrane</location>
        <topology evidence="1">Multi-pass membrane protein</topology>
    </subcellularLocation>
</comment>
<evidence type="ECO:0000256" key="2">
    <source>
        <dbReference type="ARBA" id="ARBA00022692"/>
    </source>
</evidence>
<organism evidence="6 7">
    <name type="scientific">Candidatus Defluviibacterium haderslevense</name>
    <dbReference type="NCBI Taxonomy" id="2981993"/>
    <lineage>
        <taxon>Bacteria</taxon>
        <taxon>Pseudomonadati</taxon>
        <taxon>Bacteroidota</taxon>
        <taxon>Saprospiria</taxon>
        <taxon>Saprospirales</taxon>
        <taxon>Saprospiraceae</taxon>
        <taxon>Candidatus Defluviibacterium</taxon>
    </lineage>
</organism>
<feature type="transmembrane region" description="Helical" evidence="5">
    <location>
        <begin position="47"/>
        <end position="65"/>
    </location>
</feature>
<feature type="transmembrane region" description="Helical" evidence="5">
    <location>
        <begin position="94"/>
        <end position="112"/>
    </location>
</feature>
<accession>A0A9D7SAL4</accession>
<reference evidence="6 7" key="1">
    <citation type="submission" date="2020-10" db="EMBL/GenBank/DDBJ databases">
        <title>Connecting structure to function with the recovery of over 1000 high-quality activated sludge metagenome-assembled genomes encoding full-length rRNA genes using long-read sequencing.</title>
        <authorList>
            <person name="Singleton C.M."/>
            <person name="Petriglieri F."/>
            <person name="Kristensen J.M."/>
            <person name="Kirkegaard R.H."/>
            <person name="Michaelsen T.Y."/>
            <person name="Andersen M.H."/>
            <person name="Karst S.M."/>
            <person name="Dueholm M.S."/>
            <person name="Nielsen P.H."/>
            <person name="Albertsen M."/>
        </authorList>
    </citation>
    <scope>NUCLEOTIDE SEQUENCE [LARGE SCALE GENOMIC DNA]</scope>
    <source>
        <strain evidence="6">Ribe_18-Q3-R11-54_BAT3C.373</strain>
    </source>
</reference>
<keyword evidence="4 5" id="KW-0472">Membrane</keyword>
<evidence type="ECO:0000256" key="1">
    <source>
        <dbReference type="ARBA" id="ARBA00004141"/>
    </source>
</evidence>
<dbReference type="AlphaFoldDB" id="A0A9D7SAL4"/>
<evidence type="ECO:0000313" key="7">
    <source>
        <dbReference type="Proteomes" id="UP000808349"/>
    </source>
</evidence>
<evidence type="ECO:0000256" key="5">
    <source>
        <dbReference type="SAM" id="Phobius"/>
    </source>
</evidence>
<dbReference type="Pfam" id="PF13564">
    <property type="entry name" value="DoxX_2"/>
    <property type="match status" value="1"/>
</dbReference>
<comment type="caution">
    <text evidence="6">The sequence shown here is derived from an EMBL/GenBank/DDBJ whole genome shotgun (WGS) entry which is preliminary data.</text>
</comment>
<dbReference type="EMBL" id="JADKFW010000013">
    <property type="protein sequence ID" value="MBK9718848.1"/>
    <property type="molecule type" value="Genomic_DNA"/>
</dbReference>
<evidence type="ECO:0000256" key="4">
    <source>
        <dbReference type="ARBA" id="ARBA00023136"/>
    </source>
</evidence>
<proteinExistence type="predicted"/>
<protein>
    <submittedName>
        <fullName evidence="6">DoxX family protein</fullName>
    </submittedName>
</protein>
<dbReference type="GO" id="GO:0016020">
    <property type="term" value="C:membrane"/>
    <property type="evidence" value="ECO:0007669"/>
    <property type="project" value="UniProtKB-SubCell"/>
</dbReference>
<keyword evidence="2 5" id="KW-0812">Transmembrane</keyword>
<gene>
    <name evidence="6" type="ORF">IPO85_15295</name>
</gene>
<evidence type="ECO:0000256" key="3">
    <source>
        <dbReference type="ARBA" id="ARBA00022989"/>
    </source>
</evidence>
<sequence length="122" mass="13176">MTKKTKSIIGWVLSGFIAALFIFSAFGKLSGSAEVMEGFQKFGLNDTHRIGIGITELLCIILFLIPRTGILGTLLLVGYMGGTIMAHFQGNLPITLNIVIAIVIGITAYIRFPELGSRLFGK</sequence>
<feature type="transmembrane region" description="Helical" evidence="5">
    <location>
        <begin position="7"/>
        <end position="27"/>
    </location>
</feature>
<keyword evidence="3 5" id="KW-1133">Transmembrane helix</keyword>
<dbReference type="InterPro" id="IPR032808">
    <property type="entry name" value="DoxX"/>
</dbReference>
<evidence type="ECO:0000313" key="6">
    <source>
        <dbReference type="EMBL" id="MBK9718848.1"/>
    </source>
</evidence>